<evidence type="ECO:0000313" key="2">
    <source>
        <dbReference type="Proteomes" id="UP001215598"/>
    </source>
</evidence>
<accession>A0AAD7MEC8</accession>
<protein>
    <submittedName>
        <fullName evidence="1">Uncharacterized protein</fullName>
    </submittedName>
</protein>
<organism evidence="1 2">
    <name type="scientific">Mycena metata</name>
    <dbReference type="NCBI Taxonomy" id="1033252"/>
    <lineage>
        <taxon>Eukaryota</taxon>
        <taxon>Fungi</taxon>
        <taxon>Dikarya</taxon>
        <taxon>Basidiomycota</taxon>
        <taxon>Agaricomycotina</taxon>
        <taxon>Agaricomycetes</taxon>
        <taxon>Agaricomycetidae</taxon>
        <taxon>Agaricales</taxon>
        <taxon>Marasmiineae</taxon>
        <taxon>Mycenaceae</taxon>
        <taxon>Mycena</taxon>
    </lineage>
</organism>
<keyword evidence="2" id="KW-1185">Reference proteome</keyword>
<sequence>MPDAVERPRAPIRRYVRGIWRGHYESVRDANHSIVEQPDVWLHRTARGMGKECGNIQAVVAAAVDIECRRRKRTGAALQRRPSAVASEVYHAFEHHPGDDSRRTALQKSQMEEIKVYGLMDFAASERSALLPTTLFTAHVLLNAILSRRGRRRAIASNTSNGIALNAPEERLGLRKSVTVSWFSAYVTKYLQVGLFGSRFDMAGNPLEIFEGGQTEAKEFNV</sequence>
<dbReference type="EMBL" id="JARKIB010000365">
    <property type="protein sequence ID" value="KAJ7712519.1"/>
    <property type="molecule type" value="Genomic_DNA"/>
</dbReference>
<evidence type="ECO:0000313" key="1">
    <source>
        <dbReference type="EMBL" id="KAJ7712519.1"/>
    </source>
</evidence>
<comment type="caution">
    <text evidence="1">The sequence shown here is derived from an EMBL/GenBank/DDBJ whole genome shotgun (WGS) entry which is preliminary data.</text>
</comment>
<dbReference type="Proteomes" id="UP001215598">
    <property type="component" value="Unassembled WGS sequence"/>
</dbReference>
<reference evidence="1" key="1">
    <citation type="submission" date="2023-03" db="EMBL/GenBank/DDBJ databases">
        <title>Massive genome expansion in bonnet fungi (Mycena s.s.) driven by repeated elements and novel gene families across ecological guilds.</title>
        <authorList>
            <consortium name="Lawrence Berkeley National Laboratory"/>
            <person name="Harder C.B."/>
            <person name="Miyauchi S."/>
            <person name="Viragh M."/>
            <person name="Kuo A."/>
            <person name="Thoen E."/>
            <person name="Andreopoulos B."/>
            <person name="Lu D."/>
            <person name="Skrede I."/>
            <person name="Drula E."/>
            <person name="Henrissat B."/>
            <person name="Morin E."/>
            <person name="Kohler A."/>
            <person name="Barry K."/>
            <person name="LaButti K."/>
            <person name="Morin E."/>
            <person name="Salamov A."/>
            <person name="Lipzen A."/>
            <person name="Mereny Z."/>
            <person name="Hegedus B."/>
            <person name="Baldrian P."/>
            <person name="Stursova M."/>
            <person name="Weitz H."/>
            <person name="Taylor A."/>
            <person name="Grigoriev I.V."/>
            <person name="Nagy L.G."/>
            <person name="Martin F."/>
            <person name="Kauserud H."/>
        </authorList>
    </citation>
    <scope>NUCLEOTIDE SEQUENCE</scope>
    <source>
        <strain evidence="1">CBHHK182m</strain>
    </source>
</reference>
<proteinExistence type="predicted"/>
<name>A0AAD7MEC8_9AGAR</name>
<gene>
    <name evidence="1" type="ORF">B0H16DRAFT_1479408</name>
</gene>
<dbReference type="AlphaFoldDB" id="A0AAD7MEC8"/>